<evidence type="ECO:0000256" key="3">
    <source>
        <dbReference type="PIRSR" id="PIRSR004976-51"/>
    </source>
</evidence>
<feature type="binding site" evidence="2">
    <location>
        <position position="285"/>
    </location>
    <ligand>
        <name>Zn(2+)</name>
        <dbReference type="ChEBI" id="CHEBI:29105"/>
        <label>2</label>
    </ligand>
</feature>
<feature type="domain" description="tRNA(Ile)-lysidine/2-thiocytidine synthase N-terminal" evidence="4">
    <location>
        <begin position="50"/>
        <end position="185"/>
    </location>
</feature>
<dbReference type="OrthoDB" id="33422at2157"/>
<feature type="binding site" evidence="3">
    <location>
        <position position="81"/>
    </location>
    <ligand>
        <name>ATP</name>
        <dbReference type="ChEBI" id="CHEBI:30616"/>
    </ligand>
</feature>
<feature type="binding site" evidence="3">
    <location>
        <begin position="53"/>
        <end position="55"/>
    </location>
    <ligand>
        <name>ATP</name>
        <dbReference type="ChEBI" id="CHEBI:30616"/>
    </ligand>
</feature>
<keyword evidence="7" id="KW-1185">Reference proteome</keyword>
<dbReference type="InterPro" id="IPR035107">
    <property type="entry name" value="tRNA_thiolation_TtcA_Ctu1"/>
</dbReference>
<dbReference type="GO" id="GO:0046872">
    <property type="term" value="F:metal ion binding"/>
    <property type="evidence" value="ECO:0007669"/>
    <property type="project" value="UniProtKB-KW"/>
</dbReference>
<feature type="binding site" evidence="3">
    <location>
        <position position="164"/>
    </location>
    <ligand>
        <name>ATP</name>
        <dbReference type="ChEBI" id="CHEBI:30616"/>
    </ligand>
</feature>
<feature type="domain" description="2-thiouridine synthetase TtuA-like N-terminal LIM" evidence="5">
    <location>
        <begin position="2"/>
        <end position="28"/>
    </location>
</feature>
<feature type="binding site" evidence="2">
    <location>
        <position position="288"/>
    </location>
    <ligand>
        <name>Zn(2+)</name>
        <dbReference type="ChEBI" id="CHEBI:29105"/>
        <label>2</label>
    </ligand>
</feature>
<keyword evidence="3" id="KW-0547">Nucleotide-binding</keyword>
<dbReference type="PANTHER" id="PTHR11807:SF12">
    <property type="entry name" value="CYTOPLASMIC TRNA 2-THIOLATION PROTEIN 1"/>
    <property type="match status" value="1"/>
</dbReference>
<dbReference type="InterPro" id="IPR000541">
    <property type="entry name" value="Ncs6/Tuc1/Ctu1"/>
</dbReference>
<feature type="binding site" evidence="2">
    <location>
        <position position="302"/>
    </location>
    <ligand>
        <name>Zn(2+)</name>
        <dbReference type="ChEBI" id="CHEBI:29105"/>
        <label>2</label>
    </ligand>
</feature>
<keyword evidence="1" id="KW-0808">Transferase</keyword>
<dbReference type="PANTHER" id="PTHR11807">
    <property type="entry name" value="ATPASES OF THE PP SUPERFAMILY-RELATED"/>
    <property type="match status" value="1"/>
</dbReference>
<organism evidence="6 7">
    <name type="scientific">Candidatus Acidianus copahuensis</name>
    <dbReference type="NCBI Taxonomy" id="1160895"/>
    <lineage>
        <taxon>Archaea</taxon>
        <taxon>Thermoproteota</taxon>
        <taxon>Thermoprotei</taxon>
        <taxon>Sulfolobales</taxon>
        <taxon>Sulfolobaceae</taxon>
        <taxon>Acidianus</taxon>
    </lineage>
</organism>
<feature type="binding site" evidence="2">
    <location>
        <position position="6"/>
    </location>
    <ligand>
        <name>Zn(2+)</name>
        <dbReference type="ChEBI" id="CHEBI:29105"/>
        <label>1</label>
    </ligand>
</feature>
<dbReference type="EMBL" id="JFZT01000017">
    <property type="protein sequence ID" value="EZQ11021.1"/>
    <property type="molecule type" value="Genomic_DNA"/>
</dbReference>
<dbReference type="PIRSF" id="PIRSF004976">
    <property type="entry name" value="ATPase_YdaO"/>
    <property type="match status" value="1"/>
</dbReference>
<feature type="binding site" evidence="2">
    <location>
        <position position="26"/>
    </location>
    <ligand>
        <name>Zn(2+)</name>
        <dbReference type="ChEBI" id="CHEBI:29105"/>
        <label>1</label>
    </ligand>
</feature>
<dbReference type="RefSeq" id="WP_048098748.1">
    <property type="nucleotide sequence ID" value="NZ_JFZT01000017.1"/>
</dbReference>
<evidence type="ECO:0000256" key="2">
    <source>
        <dbReference type="PIRSR" id="PIRSR004976-50"/>
    </source>
</evidence>
<dbReference type="GO" id="GO:0000049">
    <property type="term" value="F:tRNA binding"/>
    <property type="evidence" value="ECO:0007669"/>
    <property type="project" value="InterPro"/>
</dbReference>
<dbReference type="GO" id="GO:0002144">
    <property type="term" value="C:cytosolic tRNA wobble base thiouridylase complex"/>
    <property type="evidence" value="ECO:0007669"/>
    <property type="project" value="TreeGrafter"/>
</dbReference>
<name>A0A031LT88_9CREN</name>
<comment type="caution">
    <text evidence="6">The sequence shown here is derived from an EMBL/GenBank/DDBJ whole genome shotgun (WGS) entry which is preliminary data.</text>
</comment>
<dbReference type="GO" id="GO:0005524">
    <property type="term" value="F:ATP binding"/>
    <property type="evidence" value="ECO:0007669"/>
    <property type="project" value="UniProtKB-KW"/>
</dbReference>
<evidence type="ECO:0000313" key="6">
    <source>
        <dbReference type="EMBL" id="EZQ11021.1"/>
    </source>
</evidence>
<feature type="binding site" evidence="2">
    <location>
        <position position="23"/>
    </location>
    <ligand>
        <name>Zn(2+)</name>
        <dbReference type="ChEBI" id="CHEBI:29105"/>
        <label>1</label>
    </ligand>
</feature>
<evidence type="ECO:0000259" key="5">
    <source>
        <dbReference type="Pfam" id="PF22082"/>
    </source>
</evidence>
<proteinExistence type="predicted"/>
<evidence type="ECO:0000313" key="7">
    <source>
        <dbReference type="Proteomes" id="UP000024332"/>
    </source>
</evidence>
<feature type="binding site" evidence="3">
    <location>
        <position position="169"/>
    </location>
    <ligand>
        <name>ATP</name>
        <dbReference type="ChEBI" id="CHEBI:30616"/>
    </ligand>
</feature>
<protein>
    <submittedName>
        <fullName evidence="6">Potassium ABC transporter ATPase</fullName>
    </submittedName>
</protein>
<evidence type="ECO:0000256" key="1">
    <source>
        <dbReference type="ARBA" id="ARBA00022679"/>
    </source>
</evidence>
<reference evidence="6 7" key="1">
    <citation type="submission" date="2014-03" db="EMBL/GenBank/DDBJ databases">
        <title>Draft genome sequence of the novel thermoacidophilic archaea Acidianus copahuensis ALE1 strain, isolated from Copahue volcanic area in Neuquen Argentina.</title>
        <authorList>
            <person name="Urbieta M.S."/>
            <person name="Rascovan N."/>
            <person name="Castro C."/>
            <person name="Revale S."/>
            <person name="Giaveno M.A."/>
            <person name="Vazquez M.P."/>
            <person name="Donati E.R."/>
        </authorList>
    </citation>
    <scope>NUCLEOTIDE SEQUENCE [LARGE SCALE GENOMIC DNA]</scope>
    <source>
        <strain evidence="6 7">ALE1</strain>
    </source>
</reference>
<evidence type="ECO:0000259" key="4">
    <source>
        <dbReference type="Pfam" id="PF01171"/>
    </source>
</evidence>
<keyword evidence="3" id="KW-0067">ATP-binding</keyword>
<keyword evidence="2" id="KW-0479">Metal-binding</keyword>
<dbReference type="Pfam" id="PF22082">
    <property type="entry name" value="TtuA_LIM_N"/>
    <property type="match status" value="1"/>
</dbReference>
<sequence>MKCDVCNTRDAFIFQPHTGRKLCKQCFIDDIRLRVKNEAERQGVLSAKRVLLAVSGGKDSFTLADSLASIMDPKKLIAFNITEGITGYNRADQVLKLKKYLDDLGIELISTSFKEKLRYSLDEMVLSSNEKGLNISACTFCGGFRRKLINLEGLEVKADFVATGHNLDDEAQAILINILRGDTKRLIRLGDLPPKLSDRFVMRVKPLRKIYEWETTMYSLAMGFEFQDVECPYISLKPTMRAKIRDLLYLIEERKPGSLMRIVETFDEISDKIREGANLSELPRCKICGDPTSYGRDICKNCELLLKSGLLPSSSSTVS</sequence>
<feature type="binding site" evidence="2">
    <location>
        <position position="3"/>
    </location>
    <ligand>
        <name>Zn(2+)</name>
        <dbReference type="ChEBI" id="CHEBI:29105"/>
        <label>1</label>
    </ligand>
</feature>
<feature type="binding site" evidence="3">
    <location>
        <position position="59"/>
    </location>
    <ligand>
        <name>ATP</name>
        <dbReference type="ChEBI" id="CHEBI:30616"/>
    </ligand>
</feature>
<dbReference type="Gene3D" id="3.40.50.620">
    <property type="entry name" value="HUPs"/>
    <property type="match status" value="1"/>
</dbReference>
<dbReference type="SUPFAM" id="SSF52402">
    <property type="entry name" value="Adenine nucleotide alpha hydrolases-like"/>
    <property type="match status" value="1"/>
</dbReference>
<dbReference type="Proteomes" id="UP000024332">
    <property type="component" value="Unassembled WGS sequence"/>
</dbReference>
<dbReference type="InterPro" id="IPR014729">
    <property type="entry name" value="Rossmann-like_a/b/a_fold"/>
</dbReference>
<dbReference type="GO" id="GO:0002143">
    <property type="term" value="P:tRNA wobble position uridine thiolation"/>
    <property type="evidence" value="ECO:0007669"/>
    <property type="project" value="TreeGrafter"/>
</dbReference>
<feature type="binding site" evidence="2">
    <location>
        <position position="299"/>
    </location>
    <ligand>
        <name>Zn(2+)</name>
        <dbReference type="ChEBI" id="CHEBI:29105"/>
        <label>2</label>
    </ligand>
</feature>
<dbReference type="Pfam" id="PF01171">
    <property type="entry name" value="ATP_bind_3"/>
    <property type="match status" value="1"/>
</dbReference>
<dbReference type="InterPro" id="IPR011063">
    <property type="entry name" value="TilS/TtcA_N"/>
</dbReference>
<dbReference type="NCBIfam" id="TIGR00269">
    <property type="entry name" value="TIGR00269 family protein"/>
    <property type="match status" value="1"/>
</dbReference>
<accession>A0A031LT88</accession>
<gene>
    <name evidence="6" type="ORF">CM19_02100</name>
</gene>
<keyword evidence="2" id="KW-0862">Zinc</keyword>
<dbReference type="GO" id="GO:0016740">
    <property type="term" value="F:transferase activity"/>
    <property type="evidence" value="ECO:0007669"/>
    <property type="project" value="UniProtKB-KW"/>
</dbReference>
<dbReference type="STRING" id="1160895.CM19_02100"/>
<dbReference type="AlphaFoldDB" id="A0A031LT88"/>
<dbReference type="InterPro" id="IPR054306">
    <property type="entry name" value="TtuA-like_LIM_N"/>
</dbReference>